<dbReference type="SUPFAM" id="SSF48452">
    <property type="entry name" value="TPR-like"/>
    <property type="match status" value="1"/>
</dbReference>
<evidence type="ECO:0000256" key="2">
    <source>
        <dbReference type="ARBA" id="ARBA00023125"/>
    </source>
</evidence>
<keyword evidence="1" id="KW-0805">Transcription regulation</keyword>
<evidence type="ECO:0000256" key="3">
    <source>
        <dbReference type="ARBA" id="ARBA00023163"/>
    </source>
</evidence>
<dbReference type="KEGG" id="pbf:CFX0092_A1649"/>
<dbReference type="InterPro" id="IPR000792">
    <property type="entry name" value="Tscrpt_reg_LuxR_C"/>
</dbReference>
<keyword evidence="3" id="KW-0804">Transcription</keyword>
<keyword evidence="6" id="KW-1185">Reference proteome</keyword>
<name>A0A170PG41_9CHLR</name>
<dbReference type="GO" id="GO:0003677">
    <property type="term" value="F:DNA binding"/>
    <property type="evidence" value="ECO:0007669"/>
    <property type="project" value="UniProtKB-KW"/>
</dbReference>
<evidence type="ECO:0000256" key="1">
    <source>
        <dbReference type="ARBA" id="ARBA00023015"/>
    </source>
</evidence>
<sequence>MPTSLIATKLYIPPSRTELVLRPRLTEQLDSGRHHKLTLISAPAGFGKTTLVSEWVAGGRRPVAWLSLAEEESDPARFLTYLIAALQTIAGEIGATALPVLQSPQPLPIEAILTSLINDIAAISNDFILVLDDYHLVDDAAVDKALGFLLEHSPPQLHLAITTREDPNLPLTRLRVRDQLTELRAADLRFTAAEAAEFLNQVMGLSLSADEVAALDSRTEGWIAGLQLAALSMKGHRDVTGFIQAFTGDHRYIVDYLVEEVLDNQPEALRHFLLQTSILDRLNGPLCDAVTGQPGSAAQLAALQRGNFFLIPLDDRRHWYRYHHLFADVLRAHLMAEQPDQLPSLHQRASAWFARNGSPPEAIHHALAAQDFEQAATLIERAVPATRRNRQDAMLRSWFRALPEELLRRRPLLNAHYVGILLQSGQPDGVEGRLRDAERWLAENVGVRPDFADEEDFQRLPSLIAMYDAAIALVRGDSAGAMAHARRVIELAPEDDVFVRGAASSLMGLAAWTSGDLATAYRMYGDGMAYLHKAGYISDVIGGFVSLSDIRLAQGRLREAQSNYERGLQLATQPDQPPLRGAADMHVGLSDITLERNDLNSAAQHLLKSVDLGELNGLPKNPYRWCVASARLLAARGDIDGALGLLDEAEPLYESDFSPNVQPIAAMRARLWIADGRLGEALGWALAQGIAAGDDLSYLREYDHITLARLRLAQGRSEGSAGALREASELLDRLRQAAEEGGRLGSVVEILILQALAQQAQGDSAAALSHLERALALAEPEGYARLFLDEGADMSYLIGEAAGQGIRPAYTGHLLAAFAAEHPAPAGEMAQPAPPASSSLIEPLSPRELEILRLFQTNLSGPEIAQELVIALSTVRTHTKSIYSKLNVNSRRAAVGRAVELGLI</sequence>
<dbReference type="PROSITE" id="PS50043">
    <property type="entry name" value="HTH_LUXR_2"/>
    <property type="match status" value="1"/>
</dbReference>
<keyword evidence="2" id="KW-0238">DNA-binding</keyword>
<dbReference type="InterPro" id="IPR011990">
    <property type="entry name" value="TPR-like_helical_dom_sf"/>
</dbReference>
<dbReference type="Gene3D" id="3.40.50.300">
    <property type="entry name" value="P-loop containing nucleotide triphosphate hydrolases"/>
    <property type="match status" value="1"/>
</dbReference>
<dbReference type="Proteomes" id="UP000215027">
    <property type="component" value="Chromosome I"/>
</dbReference>
<dbReference type="CDD" id="cd06170">
    <property type="entry name" value="LuxR_C_like"/>
    <property type="match status" value="1"/>
</dbReference>
<feature type="domain" description="HTH luxR-type" evidence="4">
    <location>
        <begin position="837"/>
        <end position="902"/>
    </location>
</feature>
<dbReference type="InterPro" id="IPR016032">
    <property type="entry name" value="Sig_transdc_resp-reg_C-effctor"/>
</dbReference>
<evidence type="ECO:0000259" key="4">
    <source>
        <dbReference type="PROSITE" id="PS50043"/>
    </source>
</evidence>
<dbReference type="AlphaFoldDB" id="A0A170PG41"/>
<dbReference type="Pfam" id="PF17874">
    <property type="entry name" value="TPR_MalT"/>
    <property type="match status" value="1"/>
</dbReference>
<dbReference type="OrthoDB" id="1137593at2"/>
<dbReference type="Pfam" id="PF00196">
    <property type="entry name" value="GerE"/>
    <property type="match status" value="1"/>
</dbReference>
<dbReference type="InterPro" id="IPR059106">
    <property type="entry name" value="WHD_MalT"/>
</dbReference>
<dbReference type="Pfam" id="PF25873">
    <property type="entry name" value="WHD_MalT"/>
    <property type="match status" value="1"/>
</dbReference>
<dbReference type="EMBL" id="LN890655">
    <property type="protein sequence ID" value="CUS03527.2"/>
    <property type="molecule type" value="Genomic_DNA"/>
</dbReference>
<evidence type="ECO:0000313" key="6">
    <source>
        <dbReference type="Proteomes" id="UP000215027"/>
    </source>
</evidence>
<dbReference type="GO" id="GO:0006355">
    <property type="term" value="P:regulation of DNA-templated transcription"/>
    <property type="evidence" value="ECO:0007669"/>
    <property type="project" value="InterPro"/>
</dbReference>
<organism evidence="5 6">
    <name type="scientific">Candidatus Promineifilum breve</name>
    <dbReference type="NCBI Taxonomy" id="1806508"/>
    <lineage>
        <taxon>Bacteria</taxon>
        <taxon>Bacillati</taxon>
        <taxon>Chloroflexota</taxon>
        <taxon>Ardenticatenia</taxon>
        <taxon>Candidatus Promineifilales</taxon>
        <taxon>Candidatus Promineifilaceae</taxon>
        <taxon>Candidatus Promineifilum</taxon>
    </lineage>
</organism>
<dbReference type="Gene3D" id="1.25.40.10">
    <property type="entry name" value="Tetratricopeptide repeat domain"/>
    <property type="match status" value="1"/>
</dbReference>
<dbReference type="SUPFAM" id="SSF52540">
    <property type="entry name" value="P-loop containing nucleoside triphosphate hydrolases"/>
    <property type="match status" value="1"/>
</dbReference>
<dbReference type="PRINTS" id="PR00038">
    <property type="entry name" value="HTHLUXR"/>
</dbReference>
<protein>
    <submittedName>
        <fullName evidence="5">ATP-dependent transcriptional regulator, MalT-like, LuxR family</fullName>
    </submittedName>
</protein>
<dbReference type="InterPro" id="IPR041617">
    <property type="entry name" value="TPR_MalT"/>
</dbReference>
<dbReference type="SUPFAM" id="SSF46894">
    <property type="entry name" value="C-terminal effector domain of the bipartite response regulators"/>
    <property type="match status" value="1"/>
</dbReference>
<dbReference type="SMART" id="SM00421">
    <property type="entry name" value="HTH_LUXR"/>
    <property type="match status" value="1"/>
</dbReference>
<dbReference type="PANTHER" id="PTHR44688">
    <property type="entry name" value="DNA-BINDING TRANSCRIPTIONAL ACTIVATOR DEVR_DOSR"/>
    <property type="match status" value="1"/>
</dbReference>
<accession>A0A170PG41</accession>
<dbReference type="PANTHER" id="PTHR44688:SF16">
    <property type="entry name" value="DNA-BINDING TRANSCRIPTIONAL ACTIVATOR DEVR_DOSR"/>
    <property type="match status" value="1"/>
</dbReference>
<dbReference type="InterPro" id="IPR027417">
    <property type="entry name" value="P-loop_NTPase"/>
</dbReference>
<reference evidence="5" key="1">
    <citation type="submission" date="2016-01" db="EMBL/GenBank/DDBJ databases">
        <authorList>
            <person name="Mcilroy J.S."/>
            <person name="Karst M S."/>
            <person name="Albertsen M."/>
        </authorList>
    </citation>
    <scope>NUCLEOTIDE SEQUENCE</scope>
    <source>
        <strain evidence="5">Cfx-K</strain>
    </source>
</reference>
<evidence type="ECO:0000313" key="5">
    <source>
        <dbReference type="EMBL" id="CUS03527.2"/>
    </source>
</evidence>
<dbReference type="Gene3D" id="1.10.10.10">
    <property type="entry name" value="Winged helix-like DNA-binding domain superfamily/Winged helix DNA-binding domain"/>
    <property type="match status" value="1"/>
</dbReference>
<proteinExistence type="predicted"/>
<gene>
    <name evidence="5" type="ORF">CFX0092_A1649</name>
</gene>
<dbReference type="InterPro" id="IPR036388">
    <property type="entry name" value="WH-like_DNA-bd_sf"/>
</dbReference>